<keyword evidence="7 11" id="KW-0067">ATP-binding</keyword>
<keyword evidence="8" id="KW-1278">Translocase</keyword>
<dbReference type="Proteomes" id="UP000305674">
    <property type="component" value="Unassembled WGS sequence"/>
</dbReference>
<evidence type="ECO:0000256" key="6">
    <source>
        <dbReference type="ARBA" id="ARBA00022741"/>
    </source>
</evidence>
<proteinExistence type="inferred from homology"/>
<dbReference type="OrthoDB" id="9775490at2"/>
<dbReference type="GO" id="GO:0005524">
    <property type="term" value="F:ATP binding"/>
    <property type="evidence" value="ECO:0007669"/>
    <property type="project" value="UniProtKB-KW"/>
</dbReference>
<comment type="similarity">
    <text evidence="2">Belongs to the ABC transporter superfamily.</text>
</comment>
<dbReference type="RefSeq" id="WP_136851286.1">
    <property type="nucleotide sequence ID" value="NZ_SWCI01000001.1"/>
</dbReference>
<evidence type="ECO:0000256" key="2">
    <source>
        <dbReference type="ARBA" id="ARBA00005417"/>
    </source>
</evidence>
<dbReference type="PANTHER" id="PTHR42711:SF5">
    <property type="entry name" value="ABC TRANSPORTER ATP-BINDING PROTEIN NATA"/>
    <property type="match status" value="1"/>
</dbReference>
<comment type="subcellular location">
    <subcellularLocation>
        <location evidence="1">Cell membrane</location>
    </subcellularLocation>
</comment>
<dbReference type="PANTHER" id="PTHR42711">
    <property type="entry name" value="ABC TRANSPORTER ATP-BINDING PROTEIN"/>
    <property type="match status" value="1"/>
</dbReference>
<dbReference type="Pfam" id="PF00005">
    <property type="entry name" value="ABC_tran"/>
    <property type="match status" value="1"/>
</dbReference>
<organism evidence="11 12">
    <name type="scientific">Ferrimonas sediminicola</name>
    <dbReference type="NCBI Taxonomy" id="2569538"/>
    <lineage>
        <taxon>Bacteria</taxon>
        <taxon>Pseudomonadati</taxon>
        <taxon>Pseudomonadota</taxon>
        <taxon>Gammaproteobacteria</taxon>
        <taxon>Alteromonadales</taxon>
        <taxon>Ferrimonadaceae</taxon>
        <taxon>Ferrimonas</taxon>
    </lineage>
</organism>
<dbReference type="EMBL" id="SWCI01000001">
    <property type="protein sequence ID" value="TKB51585.1"/>
    <property type="molecule type" value="Genomic_DNA"/>
</dbReference>
<evidence type="ECO:0000256" key="1">
    <source>
        <dbReference type="ARBA" id="ARBA00004236"/>
    </source>
</evidence>
<evidence type="ECO:0000259" key="10">
    <source>
        <dbReference type="PROSITE" id="PS50893"/>
    </source>
</evidence>
<evidence type="ECO:0000256" key="3">
    <source>
        <dbReference type="ARBA" id="ARBA00022448"/>
    </source>
</evidence>
<dbReference type="InterPro" id="IPR003439">
    <property type="entry name" value="ABC_transporter-like_ATP-bd"/>
</dbReference>
<keyword evidence="3" id="KW-0813">Transport</keyword>
<dbReference type="PROSITE" id="PS00211">
    <property type="entry name" value="ABC_TRANSPORTER_1"/>
    <property type="match status" value="1"/>
</dbReference>
<evidence type="ECO:0000313" key="11">
    <source>
        <dbReference type="EMBL" id="TKB51585.1"/>
    </source>
</evidence>
<dbReference type="InterPro" id="IPR050763">
    <property type="entry name" value="ABC_transporter_ATP-binding"/>
</dbReference>
<dbReference type="SUPFAM" id="SSF52540">
    <property type="entry name" value="P-loop containing nucleoside triphosphate hydrolases"/>
    <property type="match status" value="1"/>
</dbReference>
<evidence type="ECO:0000256" key="5">
    <source>
        <dbReference type="ARBA" id="ARBA00022475"/>
    </source>
</evidence>
<evidence type="ECO:0000256" key="8">
    <source>
        <dbReference type="ARBA" id="ARBA00022967"/>
    </source>
</evidence>
<reference evidence="11 12" key="1">
    <citation type="submission" date="2019-04" db="EMBL/GenBank/DDBJ databases">
        <authorList>
            <person name="Hwang J.C."/>
        </authorList>
    </citation>
    <scope>NUCLEOTIDE SEQUENCE [LARGE SCALE GENOMIC DNA]</scope>
    <source>
        <strain evidence="11 12">IMCC35001</strain>
    </source>
</reference>
<comment type="caution">
    <text evidence="11">The sequence shown here is derived from an EMBL/GenBank/DDBJ whole genome shotgun (WGS) entry which is preliminary data.</text>
</comment>
<dbReference type="Gene3D" id="3.40.50.300">
    <property type="entry name" value="P-loop containing nucleotide triphosphate hydrolases"/>
    <property type="match status" value="1"/>
</dbReference>
<dbReference type="InterPro" id="IPR003593">
    <property type="entry name" value="AAA+_ATPase"/>
</dbReference>
<name>A0A4U1BK60_9GAMM</name>
<dbReference type="InterPro" id="IPR017871">
    <property type="entry name" value="ABC_transporter-like_CS"/>
</dbReference>
<dbReference type="InterPro" id="IPR027417">
    <property type="entry name" value="P-loop_NTPase"/>
</dbReference>
<protein>
    <submittedName>
        <fullName evidence="11">ABC transporter ATP-binding protein</fullName>
    </submittedName>
</protein>
<evidence type="ECO:0000313" key="12">
    <source>
        <dbReference type="Proteomes" id="UP000305674"/>
    </source>
</evidence>
<dbReference type="AlphaFoldDB" id="A0A4U1BK60"/>
<evidence type="ECO:0000256" key="7">
    <source>
        <dbReference type="ARBA" id="ARBA00022840"/>
    </source>
</evidence>
<accession>A0A4U1BK60</accession>
<keyword evidence="12" id="KW-1185">Reference proteome</keyword>
<evidence type="ECO:0000256" key="9">
    <source>
        <dbReference type="ARBA" id="ARBA00023136"/>
    </source>
</evidence>
<keyword evidence="4" id="KW-0536">Nodulation</keyword>
<gene>
    <name evidence="11" type="ORF">FCL40_03240</name>
</gene>
<dbReference type="GO" id="GO:0005886">
    <property type="term" value="C:plasma membrane"/>
    <property type="evidence" value="ECO:0007669"/>
    <property type="project" value="UniProtKB-SubCell"/>
</dbReference>
<sequence>MQERGRVQNPAIVLQAQNLVKRFGDLVAVDQLSLALEEGECFGLLGPNGAGKSTTLEMLEGILPPTSGEILFDGEPLKGDYRQQIGIQFQATALPEYLSVNDCLTLFSSLYRHTMDSAELVRICRLEALLPQRHSTLSGGQRQRLLLALALLNRPRLLFLDEPTTGLDPQARHNFWQLIRDIRSTGTTILLTTHYMDEAEQLCDRIAIMDHGRVLRQDTPARLIEQEFRARLVSLPADLSLGGQWTRPWVVRNGRQEYHTDDVNQVLTELQRRRVDLTGLNVRRPNLEDLFLKLTGHQLRS</sequence>
<feature type="domain" description="ABC transporter" evidence="10">
    <location>
        <begin position="14"/>
        <end position="236"/>
    </location>
</feature>
<dbReference type="PROSITE" id="PS50893">
    <property type="entry name" value="ABC_TRANSPORTER_2"/>
    <property type="match status" value="1"/>
</dbReference>
<evidence type="ECO:0000256" key="4">
    <source>
        <dbReference type="ARBA" id="ARBA00022458"/>
    </source>
</evidence>
<dbReference type="GO" id="GO:0016887">
    <property type="term" value="F:ATP hydrolysis activity"/>
    <property type="evidence" value="ECO:0007669"/>
    <property type="project" value="InterPro"/>
</dbReference>
<dbReference type="SMART" id="SM00382">
    <property type="entry name" value="AAA"/>
    <property type="match status" value="1"/>
</dbReference>
<keyword evidence="6" id="KW-0547">Nucleotide-binding</keyword>
<keyword evidence="5" id="KW-1003">Cell membrane</keyword>
<dbReference type="FunFam" id="3.40.50.300:FF:000589">
    <property type="entry name" value="ABC transporter, ATP-binding subunit"/>
    <property type="match status" value="1"/>
</dbReference>
<keyword evidence="9" id="KW-0472">Membrane</keyword>
<dbReference type="CDD" id="cd03230">
    <property type="entry name" value="ABC_DR_subfamily_A"/>
    <property type="match status" value="1"/>
</dbReference>